<dbReference type="NCBIfam" id="TIGR02136">
    <property type="entry name" value="ptsS_2"/>
    <property type="match status" value="1"/>
</dbReference>
<dbReference type="InterPro" id="IPR050811">
    <property type="entry name" value="Phosphate_ABC_transporter"/>
</dbReference>
<evidence type="ECO:0000259" key="3">
    <source>
        <dbReference type="Pfam" id="PF12849"/>
    </source>
</evidence>
<dbReference type="InterPro" id="IPR011862">
    <property type="entry name" value="Phos-bd"/>
</dbReference>
<evidence type="ECO:0000313" key="4">
    <source>
        <dbReference type="EMBL" id="CAB4643206.1"/>
    </source>
</evidence>
<dbReference type="SUPFAM" id="SSF53850">
    <property type="entry name" value="Periplasmic binding protein-like II"/>
    <property type="match status" value="1"/>
</dbReference>
<evidence type="ECO:0000256" key="1">
    <source>
        <dbReference type="ARBA" id="ARBA00022448"/>
    </source>
</evidence>
<proteinExistence type="predicted"/>
<dbReference type="InterPro" id="IPR024370">
    <property type="entry name" value="PBP_domain"/>
</dbReference>
<dbReference type="GO" id="GO:0042301">
    <property type="term" value="F:phosphate ion binding"/>
    <property type="evidence" value="ECO:0007669"/>
    <property type="project" value="InterPro"/>
</dbReference>
<evidence type="ECO:0000256" key="2">
    <source>
        <dbReference type="ARBA" id="ARBA00022729"/>
    </source>
</evidence>
<keyword evidence="2" id="KW-0732">Signal</keyword>
<dbReference type="Gene3D" id="3.40.190.10">
    <property type="entry name" value="Periplasmic binding protein-like II"/>
    <property type="match status" value="2"/>
</dbReference>
<sequence>MLVHNRRRMKKRLSQLLVAVLAVPVIATSVPSGVSAAKLNDTCKRKDLFEVEKVGTTFIRCMVKPGSSLHAKKPKKAEFTWQKITKKQYDYRTTKTNSAIRIDGSSTVYPLMAVAAKYFEATTSGQTDISIGISGTGGGMTKFCNGEIDMANASRAMSTTEKAACAAKGIAYTEVLVANDGLAVVVNPKNPLTCITMDQLKNMWKPASGTSGAGSAATWGDVIPGNTLGALKLFGAGSDSGTFDSFNTFVHGRSTTSRTDYQATENDNVTVKGVAGSNAGIGYYGLSYAVENAKTNKALEIDKGAGCVKPTAANVQNGSYAMARPLYTYIKNSSAASIPAIKKFMEFYLDNSRIIGADALFVPLTRAQRGTAVAAVRSIK</sequence>
<organism evidence="4">
    <name type="scientific">freshwater metagenome</name>
    <dbReference type="NCBI Taxonomy" id="449393"/>
    <lineage>
        <taxon>unclassified sequences</taxon>
        <taxon>metagenomes</taxon>
        <taxon>ecological metagenomes</taxon>
    </lineage>
</organism>
<name>A0A6J6K1V6_9ZZZZ</name>
<dbReference type="EMBL" id="CAEZWE010000005">
    <property type="protein sequence ID" value="CAB4643206.1"/>
    <property type="molecule type" value="Genomic_DNA"/>
</dbReference>
<dbReference type="PANTHER" id="PTHR30570">
    <property type="entry name" value="PERIPLASMIC PHOSPHATE BINDING COMPONENT OF PHOSPHATE ABC TRANSPORTER"/>
    <property type="match status" value="1"/>
</dbReference>
<dbReference type="Pfam" id="PF12849">
    <property type="entry name" value="PBP_like_2"/>
    <property type="match status" value="1"/>
</dbReference>
<feature type="domain" description="PBP" evidence="3">
    <location>
        <begin position="96"/>
        <end position="351"/>
    </location>
</feature>
<protein>
    <submittedName>
        <fullName evidence="4">Unannotated protein</fullName>
    </submittedName>
</protein>
<accession>A0A6J6K1V6</accession>
<reference evidence="4" key="1">
    <citation type="submission" date="2020-05" db="EMBL/GenBank/DDBJ databases">
        <authorList>
            <person name="Chiriac C."/>
            <person name="Salcher M."/>
            <person name="Ghai R."/>
            <person name="Kavagutti S V."/>
        </authorList>
    </citation>
    <scope>NUCLEOTIDE SEQUENCE</scope>
</reference>
<dbReference type="PANTHER" id="PTHR30570:SF1">
    <property type="entry name" value="PHOSPHATE-BINDING PROTEIN PSTS"/>
    <property type="match status" value="1"/>
</dbReference>
<keyword evidence="1" id="KW-0813">Transport</keyword>
<gene>
    <name evidence="4" type="ORF">UFOPK2169_00263</name>
</gene>
<dbReference type="AlphaFoldDB" id="A0A6J6K1V6"/>